<dbReference type="InterPro" id="IPR006311">
    <property type="entry name" value="TAT_signal"/>
</dbReference>
<evidence type="ECO:0000313" key="3">
    <source>
        <dbReference type="Proteomes" id="UP000501982"/>
    </source>
</evidence>
<organism evidence="2 3">
    <name type="scientific">Parabacteroides distasonis</name>
    <dbReference type="NCBI Taxonomy" id="823"/>
    <lineage>
        <taxon>Bacteria</taxon>
        <taxon>Pseudomonadati</taxon>
        <taxon>Bacteroidota</taxon>
        <taxon>Bacteroidia</taxon>
        <taxon>Bacteroidales</taxon>
        <taxon>Tannerellaceae</taxon>
        <taxon>Parabacteroides</taxon>
    </lineage>
</organism>
<dbReference type="GO" id="GO:0004622">
    <property type="term" value="F:phosphatidylcholine lysophospholipase activity"/>
    <property type="evidence" value="ECO:0007669"/>
    <property type="project" value="TreeGrafter"/>
</dbReference>
<dbReference type="Pfam" id="PF13472">
    <property type="entry name" value="Lipase_GDSL_2"/>
    <property type="match status" value="1"/>
</dbReference>
<dbReference type="SUPFAM" id="SSF52266">
    <property type="entry name" value="SGNH hydrolase"/>
    <property type="match status" value="1"/>
</dbReference>
<dbReference type="Gene3D" id="3.40.50.1110">
    <property type="entry name" value="SGNH hydrolase"/>
    <property type="match status" value="1"/>
</dbReference>
<dbReference type="RefSeq" id="WP_170106088.1">
    <property type="nucleotide sequence ID" value="NZ_CP051672.1"/>
</dbReference>
<sequence length="257" mass="28925">MMNTRRDFLRKGAFAGLGMLTMSELAKAVVSKQNGNVSPKIKLEKDSVILFQGDSITDMFRKYDCNQCNTPEQMGMGYALFAASTLLSDYPDKQLKIYNRGVGGNKVYQLRDRWELDTLAIQPDVLSILIGVNDFWHILMGNYKGSLGIYERDLRDLLHYTKEKLPNVQLVLGEPFALRGGSAIDDAKWFPEFDGYRVSLKKLADEFNAIFVPYQAAFDAALKLAPARYWGADGVHPDLPGRQLMANVWLEATGLKK</sequence>
<dbReference type="InterPro" id="IPR051532">
    <property type="entry name" value="Ester_Hydrolysis_Enzymes"/>
</dbReference>
<protein>
    <submittedName>
        <fullName evidence="2">SGNH/GDSL hydrolase family protein</fullName>
    </submittedName>
</protein>
<dbReference type="InterPro" id="IPR013830">
    <property type="entry name" value="SGNH_hydro"/>
</dbReference>
<dbReference type="PANTHER" id="PTHR30383">
    <property type="entry name" value="THIOESTERASE 1/PROTEASE 1/LYSOPHOSPHOLIPASE L1"/>
    <property type="match status" value="1"/>
</dbReference>
<gene>
    <name evidence="2" type="ORF">HHO38_16930</name>
</gene>
<feature type="domain" description="SGNH hydrolase-type esterase" evidence="1">
    <location>
        <begin position="53"/>
        <end position="243"/>
    </location>
</feature>
<reference evidence="2 3" key="1">
    <citation type="submission" date="2020-04" db="EMBL/GenBank/DDBJ databases">
        <title>Complete Genomes and Methylome analysis of CBBP consortium that reverse antibiotic-induced susceptibility to vancomycin-resistant Enterococcus faecium infection.</title>
        <authorList>
            <person name="Fomenkov A."/>
            <person name="Zhang Z."/>
            <person name="Pamer E."/>
            <person name="Roberts R.J."/>
        </authorList>
    </citation>
    <scope>NUCLEOTIDE SEQUENCE [LARGE SCALE GENOMIC DNA]</scope>
    <source>
        <strain evidence="3">CBBP</strain>
    </source>
</reference>
<dbReference type="PANTHER" id="PTHR30383:SF5">
    <property type="entry name" value="SGNH HYDROLASE-TYPE ESTERASE DOMAIN-CONTAINING PROTEIN"/>
    <property type="match status" value="1"/>
</dbReference>
<dbReference type="AlphaFoldDB" id="A0A7L5EFF0"/>
<dbReference type="CDD" id="cd01834">
    <property type="entry name" value="SGNH_hydrolase_like_2"/>
    <property type="match status" value="1"/>
</dbReference>
<name>A0A7L5EFF0_PARDI</name>
<evidence type="ECO:0000313" key="2">
    <source>
        <dbReference type="EMBL" id="QJE29877.1"/>
    </source>
</evidence>
<evidence type="ECO:0000259" key="1">
    <source>
        <dbReference type="Pfam" id="PF13472"/>
    </source>
</evidence>
<keyword evidence="2" id="KW-0378">Hydrolase</keyword>
<accession>A0A7L5EFF0</accession>
<dbReference type="PROSITE" id="PS51318">
    <property type="entry name" value="TAT"/>
    <property type="match status" value="1"/>
</dbReference>
<proteinExistence type="predicted"/>
<dbReference type="EMBL" id="CP051672">
    <property type="protein sequence ID" value="QJE29877.1"/>
    <property type="molecule type" value="Genomic_DNA"/>
</dbReference>
<dbReference type="InterPro" id="IPR036514">
    <property type="entry name" value="SGNH_hydro_sf"/>
</dbReference>
<dbReference type="Proteomes" id="UP000501982">
    <property type="component" value="Chromosome"/>
</dbReference>